<dbReference type="InterPro" id="IPR014001">
    <property type="entry name" value="Helicase_ATP-bd"/>
</dbReference>
<evidence type="ECO:0000256" key="2">
    <source>
        <dbReference type="ARBA" id="ARBA00022801"/>
    </source>
</evidence>
<dbReference type="SMART" id="SM00487">
    <property type="entry name" value="DEXDc"/>
    <property type="match status" value="1"/>
</dbReference>
<evidence type="ECO:0000256" key="4">
    <source>
        <dbReference type="ARBA" id="ARBA00022840"/>
    </source>
</evidence>
<proteinExistence type="predicted"/>
<dbReference type="Pfam" id="PF00270">
    <property type="entry name" value="DEAD"/>
    <property type="match status" value="1"/>
</dbReference>
<dbReference type="SUPFAM" id="SSF52540">
    <property type="entry name" value="P-loop containing nucleoside triphosphate hydrolases"/>
    <property type="match status" value="1"/>
</dbReference>
<keyword evidence="4" id="KW-0067">ATP-binding</keyword>
<evidence type="ECO:0000259" key="6">
    <source>
        <dbReference type="PROSITE" id="PS51194"/>
    </source>
</evidence>
<dbReference type="EMBL" id="AXCZ01000040">
    <property type="protein sequence ID" value="KGM13497.1"/>
    <property type="molecule type" value="Genomic_DNA"/>
</dbReference>
<keyword evidence="2" id="KW-0378">Hydrolase</keyword>
<sequence>MVDPFEKLLSRPPDLPVVGALDQVLRAATTHGAVVVDAPPGTGKTTLVPPALAATLEGVVVVTQPRRVAARAAARRLAALLGEPVGGSVGFTVRGESRRSARTRVEVVTTGVLVRRLQRDPELPGVAAVVLDEVHERHLEQDLATALVRDVRAHLRPDVVVVAMSATSQVDATAGVIGLEEPAPVVRVQARPHPLEVRWCPPPSGVVASDGRSGAFLDHVVGVARAALTGEQGDVLVFVPGAREVDHVVRRLRGGEVDVLPLHGRLDAAAQDRALAPGARRRVVVATTVAESSLTVPGVRVVVDSGLAREPRTDHRRGLQGLVTVSVSRAGAEQRAGRAARLGPGTVYRCWSQVDHARLPEQPSPQVSTADLTGVLLELAAWGAPRGRGLRLPGPLPDAAVEVAERTLRGIGAVDAAGAITPRGRRVLALGLDPR</sequence>
<dbReference type="CDD" id="cd18791">
    <property type="entry name" value="SF2_C_RHA"/>
    <property type="match status" value="1"/>
</dbReference>
<dbReference type="AlphaFoldDB" id="A0A0A0C0L0"/>
<feature type="non-terminal residue" evidence="7">
    <location>
        <position position="435"/>
    </location>
</feature>
<dbReference type="GO" id="GO:0003676">
    <property type="term" value="F:nucleic acid binding"/>
    <property type="evidence" value="ECO:0007669"/>
    <property type="project" value="InterPro"/>
</dbReference>
<evidence type="ECO:0000313" key="8">
    <source>
        <dbReference type="Proteomes" id="UP000054314"/>
    </source>
</evidence>
<keyword evidence="3 7" id="KW-0347">Helicase</keyword>
<dbReference type="Gene3D" id="3.40.50.300">
    <property type="entry name" value="P-loop containing nucleotide triphosphate hydrolases"/>
    <property type="match status" value="2"/>
</dbReference>
<dbReference type="GO" id="GO:0005524">
    <property type="term" value="F:ATP binding"/>
    <property type="evidence" value="ECO:0007669"/>
    <property type="project" value="UniProtKB-KW"/>
</dbReference>
<organism evidence="7 8">
    <name type="scientific">Cellulomonas bogoriensis 69B4 = DSM 16987</name>
    <dbReference type="NCBI Taxonomy" id="1386082"/>
    <lineage>
        <taxon>Bacteria</taxon>
        <taxon>Bacillati</taxon>
        <taxon>Actinomycetota</taxon>
        <taxon>Actinomycetes</taxon>
        <taxon>Micrococcales</taxon>
        <taxon>Cellulomonadaceae</taxon>
        <taxon>Cellulomonas</taxon>
    </lineage>
</organism>
<dbReference type="InterPro" id="IPR001650">
    <property type="entry name" value="Helicase_C-like"/>
</dbReference>
<dbReference type="PROSITE" id="PS51194">
    <property type="entry name" value="HELICASE_CTER"/>
    <property type="match status" value="1"/>
</dbReference>
<evidence type="ECO:0000259" key="5">
    <source>
        <dbReference type="PROSITE" id="PS51192"/>
    </source>
</evidence>
<dbReference type="GO" id="GO:0016787">
    <property type="term" value="F:hydrolase activity"/>
    <property type="evidence" value="ECO:0007669"/>
    <property type="project" value="UniProtKB-KW"/>
</dbReference>
<feature type="domain" description="Helicase C-terminal" evidence="6">
    <location>
        <begin position="222"/>
        <end position="383"/>
    </location>
</feature>
<dbReference type="GO" id="GO:0004386">
    <property type="term" value="F:helicase activity"/>
    <property type="evidence" value="ECO:0007669"/>
    <property type="project" value="UniProtKB-KW"/>
</dbReference>
<dbReference type="PANTHER" id="PTHR43519:SF1">
    <property type="entry name" value="ATP-DEPENDENT RNA HELICASE HRPB"/>
    <property type="match status" value="1"/>
</dbReference>
<feature type="domain" description="Helicase ATP-binding" evidence="5">
    <location>
        <begin position="25"/>
        <end position="186"/>
    </location>
</feature>
<protein>
    <submittedName>
        <fullName evidence="7">ATP-dependent helicase</fullName>
    </submittedName>
</protein>
<dbReference type="PROSITE" id="PS00690">
    <property type="entry name" value="DEAH_ATP_HELICASE"/>
    <property type="match status" value="1"/>
</dbReference>
<gene>
    <name evidence="7" type="ORF">N869_13655</name>
</gene>
<dbReference type="Proteomes" id="UP000054314">
    <property type="component" value="Unassembled WGS sequence"/>
</dbReference>
<dbReference type="Pfam" id="PF00271">
    <property type="entry name" value="Helicase_C"/>
    <property type="match status" value="1"/>
</dbReference>
<keyword evidence="8" id="KW-1185">Reference proteome</keyword>
<dbReference type="SMART" id="SM00490">
    <property type="entry name" value="HELICc"/>
    <property type="match status" value="1"/>
</dbReference>
<name>A0A0A0C0L0_9CELL</name>
<dbReference type="PANTHER" id="PTHR43519">
    <property type="entry name" value="ATP-DEPENDENT RNA HELICASE HRPB"/>
    <property type="match status" value="1"/>
</dbReference>
<evidence type="ECO:0000256" key="1">
    <source>
        <dbReference type="ARBA" id="ARBA00022741"/>
    </source>
</evidence>
<reference evidence="7 8" key="1">
    <citation type="submission" date="2013-08" db="EMBL/GenBank/DDBJ databases">
        <title>Genome sequencing of Cellulomonas bogoriensis 69B4.</title>
        <authorList>
            <person name="Chen F."/>
            <person name="Li Y."/>
            <person name="Wang G."/>
        </authorList>
    </citation>
    <scope>NUCLEOTIDE SEQUENCE [LARGE SCALE GENOMIC DNA]</scope>
    <source>
        <strain evidence="7 8">69B4</strain>
    </source>
</reference>
<accession>A0A0A0C0L0</accession>
<dbReference type="InterPro" id="IPR002464">
    <property type="entry name" value="DNA/RNA_helicase_DEAH_CS"/>
</dbReference>
<evidence type="ECO:0000256" key="3">
    <source>
        <dbReference type="ARBA" id="ARBA00022806"/>
    </source>
</evidence>
<comment type="caution">
    <text evidence="7">The sequence shown here is derived from an EMBL/GenBank/DDBJ whole genome shotgun (WGS) entry which is preliminary data.</text>
</comment>
<keyword evidence="1" id="KW-0547">Nucleotide-binding</keyword>
<dbReference type="InterPro" id="IPR027417">
    <property type="entry name" value="P-loop_NTPase"/>
</dbReference>
<evidence type="ECO:0000313" key="7">
    <source>
        <dbReference type="EMBL" id="KGM13497.1"/>
    </source>
</evidence>
<dbReference type="RefSeq" id="WP_035059090.1">
    <property type="nucleotide sequence ID" value="NZ_AXCZ01000040.1"/>
</dbReference>
<dbReference type="InterPro" id="IPR011545">
    <property type="entry name" value="DEAD/DEAH_box_helicase_dom"/>
</dbReference>
<dbReference type="PROSITE" id="PS51192">
    <property type="entry name" value="HELICASE_ATP_BIND_1"/>
    <property type="match status" value="1"/>
</dbReference>